<comment type="caution">
    <text evidence="5">The sequence shown here is derived from an EMBL/GenBank/DDBJ whole genome shotgun (WGS) entry which is preliminary data.</text>
</comment>
<evidence type="ECO:0000256" key="4">
    <source>
        <dbReference type="HAMAP-Rule" id="MF_01107"/>
    </source>
</evidence>
<dbReference type="PANTHER" id="PTHR11986:SF113">
    <property type="entry name" value="SUCCINYLORNITHINE TRANSAMINASE"/>
    <property type="match status" value="1"/>
</dbReference>
<evidence type="ECO:0000313" key="6">
    <source>
        <dbReference type="Proteomes" id="UP000635071"/>
    </source>
</evidence>
<feature type="binding site" evidence="4">
    <location>
        <begin position="97"/>
        <end position="98"/>
    </location>
    <ligand>
        <name>pyridoxal 5'-phosphate</name>
        <dbReference type="ChEBI" id="CHEBI:597326"/>
    </ligand>
</feature>
<dbReference type="Gene3D" id="3.90.1150.10">
    <property type="entry name" value="Aspartate Aminotransferase, domain 1"/>
    <property type="match status" value="1"/>
</dbReference>
<feature type="binding site" evidence="4">
    <location>
        <position position="133"/>
    </location>
    <ligand>
        <name>N(2)-acetyl-L-ornithine</name>
        <dbReference type="ChEBI" id="CHEBI:57805"/>
    </ligand>
</feature>
<dbReference type="PANTHER" id="PTHR11986">
    <property type="entry name" value="AMINOTRANSFERASE CLASS III"/>
    <property type="match status" value="1"/>
</dbReference>
<dbReference type="GO" id="GO:0005737">
    <property type="term" value="C:cytoplasm"/>
    <property type="evidence" value="ECO:0007669"/>
    <property type="project" value="UniProtKB-SubCell"/>
</dbReference>
<dbReference type="InterPro" id="IPR049704">
    <property type="entry name" value="Aminotrans_3_PPA_site"/>
</dbReference>
<reference evidence="5" key="1">
    <citation type="journal article" date="2014" name="Int. J. Syst. Evol. Microbiol.">
        <title>Complete genome sequence of Corynebacterium casei LMG S-19264T (=DSM 44701T), isolated from a smear-ripened cheese.</title>
        <authorList>
            <consortium name="US DOE Joint Genome Institute (JGI-PGF)"/>
            <person name="Walter F."/>
            <person name="Albersmeier A."/>
            <person name="Kalinowski J."/>
            <person name="Ruckert C."/>
        </authorList>
    </citation>
    <scope>NUCLEOTIDE SEQUENCE</scope>
    <source>
        <strain evidence="5">CGMCC 1.15519</strain>
    </source>
</reference>
<sequence length="410" mass="43439">MTITALMPVYGRCEVEPVRGEGCYLYDAQGREWLDFASGIAVNILGHSHPHLVGAIQKQAATLMHTSNLYNVPAQAALAQRLVDLTFADTVFFTNSGAEAIECAVKTCRSHHYAAGHPEKFRILTFSNAFHGRTLAAISATNQEKMRKGFEPLPDWFHVLPFNDLEAVTAAIDPSIGGIMVEPVQGEGGIRAATPEFLKGLRALCDEHGLMLILDEVQCGVARSGTLFAHEQYGITPDIMAIAKGIGGGFPVGACLATEHAASGMIVGAHGSTYGGNPLAMAACEAVLDVVTEPAFLSHVNEMAARLRSSLEQMIPNHDDLFESVRGLGLMMGLKLKSDSRAFVNHARSHGILLVAAGENVVRLLPPLIITEAHIRECVDKLSAAARAYTPPVAAPVVAAAPPIAAAAAA</sequence>
<comment type="cofactor">
    <cofactor evidence="4">
        <name>pyridoxal 5'-phosphate</name>
        <dbReference type="ChEBI" id="CHEBI:597326"/>
    </cofactor>
    <text evidence="4">Binds 1 pyridoxal phosphate per subunit.</text>
</comment>
<comment type="catalytic activity">
    <reaction evidence="4">
        <text>N(2)-acetyl-L-ornithine + 2-oxoglutarate = N-acetyl-L-glutamate 5-semialdehyde + L-glutamate</text>
        <dbReference type="Rhea" id="RHEA:18049"/>
        <dbReference type="ChEBI" id="CHEBI:16810"/>
        <dbReference type="ChEBI" id="CHEBI:29123"/>
        <dbReference type="ChEBI" id="CHEBI:29985"/>
        <dbReference type="ChEBI" id="CHEBI:57805"/>
        <dbReference type="EC" id="2.6.1.11"/>
    </reaction>
</comment>
<dbReference type="PROSITE" id="PS00600">
    <property type="entry name" value="AA_TRANSFER_CLASS_3"/>
    <property type="match status" value="1"/>
</dbReference>
<dbReference type="GO" id="GO:0030170">
    <property type="term" value="F:pyridoxal phosphate binding"/>
    <property type="evidence" value="ECO:0007669"/>
    <property type="project" value="InterPro"/>
</dbReference>
<dbReference type="FunFam" id="3.40.640.10:FF:000004">
    <property type="entry name" value="Acetylornithine aminotransferase"/>
    <property type="match status" value="1"/>
</dbReference>
<dbReference type="GO" id="GO:0006526">
    <property type="term" value="P:L-arginine biosynthetic process"/>
    <property type="evidence" value="ECO:0007669"/>
    <property type="project" value="UniProtKB-UniRule"/>
</dbReference>
<comment type="subcellular location">
    <subcellularLocation>
        <location evidence="4">Cytoplasm</location>
    </subcellularLocation>
</comment>
<proteinExistence type="inferred from homology"/>
<dbReference type="Pfam" id="PF00202">
    <property type="entry name" value="Aminotran_3"/>
    <property type="match status" value="1"/>
</dbReference>
<dbReference type="InterPro" id="IPR050103">
    <property type="entry name" value="Class-III_PLP-dep_AT"/>
</dbReference>
<dbReference type="InterPro" id="IPR015424">
    <property type="entry name" value="PyrdxlP-dep_Trfase"/>
</dbReference>
<dbReference type="InterPro" id="IPR015421">
    <property type="entry name" value="PyrdxlP-dep_Trfase_major"/>
</dbReference>
<dbReference type="NCBIfam" id="TIGR00707">
    <property type="entry name" value="argD"/>
    <property type="match status" value="1"/>
</dbReference>
<dbReference type="InterPro" id="IPR015422">
    <property type="entry name" value="PyrdxlP-dep_Trfase_small"/>
</dbReference>
<keyword evidence="2 4" id="KW-0808">Transferase</keyword>
<dbReference type="Gene3D" id="3.40.640.10">
    <property type="entry name" value="Type I PLP-dependent aspartate aminotransferase-like (Major domain)"/>
    <property type="match status" value="1"/>
</dbReference>
<keyword evidence="6" id="KW-1185">Reference proteome</keyword>
<name>A0A917E6V6_9SPHN</name>
<dbReference type="AlphaFoldDB" id="A0A917E6V6"/>
<dbReference type="Proteomes" id="UP000635071">
    <property type="component" value="Unassembled WGS sequence"/>
</dbReference>
<dbReference type="GO" id="GO:0003992">
    <property type="term" value="F:N2-acetyl-L-ornithine:2-oxoglutarate 5-aminotransferase activity"/>
    <property type="evidence" value="ECO:0007669"/>
    <property type="project" value="UniProtKB-UniRule"/>
</dbReference>
<comment type="pathway">
    <text evidence="4">Amino-acid biosynthesis; L-arginine biosynthesis; N(2)-acetyl-L-ornithine from L-glutamate: step 4/4.</text>
</comment>
<dbReference type="EC" id="2.6.1.11" evidence="4"/>
<keyword evidence="4" id="KW-0963">Cytoplasm</keyword>
<dbReference type="GO" id="GO:0042802">
    <property type="term" value="F:identical protein binding"/>
    <property type="evidence" value="ECO:0007669"/>
    <property type="project" value="TreeGrafter"/>
</dbReference>
<dbReference type="PIRSF" id="PIRSF000521">
    <property type="entry name" value="Transaminase_4ab_Lys_Orn"/>
    <property type="match status" value="1"/>
</dbReference>
<evidence type="ECO:0000256" key="2">
    <source>
        <dbReference type="ARBA" id="ARBA00022679"/>
    </source>
</evidence>
<protein>
    <recommendedName>
        <fullName evidence="4">Acetylornithine aminotransferase</fullName>
        <shortName evidence="4">ACOAT</shortName>
        <ecNumber evidence="4">2.6.1.11</ecNumber>
    </recommendedName>
</protein>
<accession>A0A917E6V6</accession>
<keyword evidence="4" id="KW-0055">Arginine biosynthesis</keyword>
<organism evidence="5 6">
    <name type="scientific">Sandarakinorhabdus glacialis</name>
    <dbReference type="NCBI Taxonomy" id="1614636"/>
    <lineage>
        <taxon>Bacteria</taxon>
        <taxon>Pseudomonadati</taxon>
        <taxon>Pseudomonadota</taxon>
        <taxon>Alphaproteobacteria</taxon>
        <taxon>Sphingomonadales</taxon>
        <taxon>Sphingosinicellaceae</taxon>
        <taxon>Sandarakinorhabdus</taxon>
    </lineage>
</organism>
<comment type="subunit">
    <text evidence="4">Homodimer.</text>
</comment>
<feature type="binding site" evidence="4">
    <location>
        <position position="130"/>
    </location>
    <ligand>
        <name>pyridoxal 5'-phosphate</name>
        <dbReference type="ChEBI" id="CHEBI:597326"/>
    </ligand>
</feature>
<dbReference type="HAMAP" id="MF_01107">
    <property type="entry name" value="ArgD_aminotrans_3"/>
    <property type="match status" value="1"/>
</dbReference>
<dbReference type="NCBIfam" id="NF002325">
    <property type="entry name" value="PRK01278.1"/>
    <property type="match status" value="1"/>
</dbReference>
<dbReference type="EMBL" id="BMJM01000003">
    <property type="protein sequence ID" value="GGE06429.1"/>
    <property type="molecule type" value="Genomic_DNA"/>
</dbReference>
<keyword evidence="4" id="KW-0028">Amino-acid biosynthesis</keyword>
<dbReference type="SUPFAM" id="SSF53383">
    <property type="entry name" value="PLP-dependent transferases"/>
    <property type="match status" value="1"/>
</dbReference>
<comment type="similarity">
    <text evidence="4">Belongs to the class-III pyridoxal-phosphate-dependent aminotransferase family. ArgD subfamily.</text>
</comment>
<evidence type="ECO:0000256" key="1">
    <source>
        <dbReference type="ARBA" id="ARBA00022576"/>
    </source>
</evidence>
<evidence type="ECO:0000256" key="3">
    <source>
        <dbReference type="ARBA" id="ARBA00022898"/>
    </source>
</evidence>
<reference evidence="5" key="2">
    <citation type="submission" date="2020-09" db="EMBL/GenBank/DDBJ databases">
        <authorList>
            <person name="Sun Q."/>
            <person name="Zhou Y."/>
        </authorList>
    </citation>
    <scope>NUCLEOTIDE SEQUENCE</scope>
    <source>
        <strain evidence="5">CGMCC 1.15519</strain>
    </source>
</reference>
<feature type="binding site" evidence="4">
    <location>
        <position position="273"/>
    </location>
    <ligand>
        <name>pyridoxal 5'-phosphate</name>
        <dbReference type="ChEBI" id="CHEBI:597326"/>
    </ligand>
</feature>
<feature type="binding site" evidence="4">
    <location>
        <begin position="215"/>
        <end position="218"/>
    </location>
    <ligand>
        <name>pyridoxal 5'-phosphate</name>
        <dbReference type="ChEBI" id="CHEBI:597326"/>
    </ligand>
</feature>
<gene>
    <name evidence="5" type="primary">argD1</name>
    <name evidence="4" type="synonym">argD</name>
    <name evidence="5" type="ORF">GCM10011529_10990</name>
</gene>
<feature type="modified residue" description="N6-(pyridoxal phosphate)lysine" evidence="4">
    <location>
        <position position="244"/>
    </location>
</feature>
<keyword evidence="3 4" id="KW-0663">Pyridoxal phosphate</keyword>
<comment type="miscellaneous">
    <text evidence="4">May also have succinyldiaminopimelate aminotransferase activity, thus carrying out the corresponding step in lysine biosynthesis.</text>
</comment>
<evidence type="ECO:0000313" key="5">
    <source>
        <dbReference type="EMBL" id="GGE06429.1"/>
    </source>
</evidence>
<feature type="binding site" evidence="4">
    <location>
        <position position="272"/>
    </location>
    <ligand>
        <name>N(2)-acetyl-L-ornithine</name>
        <dbReference type="ChEBI" id="CHEBI:57805"/>
    </ligand>
</feature>
<dbReference type="InterPro" id="IPR005814">
    <property type="entry name" value="Aminotrans_3"/>
</dbReference>
<dbReference type="CDD" id="cd00610">
    <property type="entry name" value="OAT_like"/>
    <property type="match status" value="1"/>
</dbReference>
<keyword evidence="1 4" id="KW-0032">Aminotransferase</keyword>
<dbReference type="InterPro" id="IPR004636">
    <property type="entry name" value="AcOrn/SuccOrn_fam"/>
</dbReference>
<dbReference type="RefSeq" id="WP_188761929.1">
    <property type="nucleotide sequence ID" value="NZ_BMJM01000003.1"/>
</dbReference>